<dbReference type="Proteomes" id="UP000050761">
    <property type="component" value="Unassembled WGS sequence"/>
</dbReference>
<dbReference type="OrthoDB" id="9996331at2759"/>
<dbReference type="WBParaSite" id="HPBE_0002323301-mRNA-1">
    <property type="protein sequence ID" value="HPBE_0002323301-mRNA-1"/>
    <property type="gene ID" value="HPBE_0002323301"/>
</dbReference>
<feature type="chain" id="PRO_5044552117" evidence="2">
    <location>
        <begin position="24"/>
        <end position="88"/>
    </location>
</feature>
<protein>
    <submittedName>
        <fullName evidence="5">Secreted protein</fullName>
    </submittedName>
</protein>
<dbReference type="EMBL" id="UZAH01034829">
    <property type="protein sequence ID" value="VDP37440.1"/>
    <property type="molecule type" value="Genomic_DNA"/>
</dbReference>
<keyword evidence="2" id="KW-0732">Signal</keyword>
<reference evidence="3 4" key="1">
    <citation type="submission" date="2018-11" db="EMBL/GenBank/DDBJ databases">
        <authorList>
            <consortium name="Pathogen Informatics"/>
        </authorList>
    </citation>
    <scope>NUCLEOTIDE SEQUENCE [LARGE SCALE GENOMIC DNA]</scope>
</reference>
<gene>
    <name evidence="3" type="ORF">HPBE_LOCUS23232</name>
</gene>
<sequence>MDVSTTSFEILMVIGLHLCRSSACDFKPGSSTNQPHGVELHMERQPSSQTMQKAPHLTNFHKQARLEFARENMTTQWEKVIFTYKKKI</sequence>
<evidence type="ECO:0000256" key="2">
    <source>
        <dbReference type="SAM" id="SignalP"/>
    </source>
</evidence>
<accession>A0A3P8D293</accession>
<proteinExistence type="predicted"/>
<evidence type="ECO:0000256" key="1">
    <source>
        <dbReference type="SAM" id="MobiDB-lite"/>
    </source>
</evidence>
<evidence type="ECO:0000313" key="3">
    <source>
        <dbReference type="EMBL" id="VDP37440.1"/>
    </source>
</evidence>
<feature type="region of interest" description="Disordered" evidence="1">
    <location>
        <begin position="30"/>
        <end position="53"/>
    </location>
</feature>
<evidence type="ECO:0000313" key="4">
    <source>
        <dbReference type="Proteomes" id="UP000050761"/>
    </source>
</evidence>
<name>A0A183GKL3_HELPZ</name>
<keyword evidence="4" id="KW-1185">Reference proteome</keyword>
<reference evidence="5" key="2">
    <citation type="submission" date="2019-09" db="UniProtKB">
        <authorList>
            <consortium name="WormBaseParasite"/>
        </authorList>
    </citation>
    <scope>IDENTIFICATION</scope>
</reference>
<feature type="signal peptide" evidence="2">
    <location>
        <begin position="1"/>
        <end position="23"/>
    </location>
</feature>
<accession>A0A183GKL3</accession>
<dbReference type="AlphaFoldDB" id="A0A183GKL3"/>
<organism evidence="4 5">
    <name type="scientific">Heligmosomoides polygyrus</name>
    <name type="common">Parasitic roundworm</name>
    <dbReference type="NCBI Taxonomy" id="6339"/>
    <lineage>
        <taxon>Eukaryota</taxon>
        <taxon>Metazoa</taxon>
        <taxon>Ecdysozoa</taxon>
        <taxon>Nematoda</taxon>
        <taxon>Chromadorea</taxon>
        <taxon>Rhabditida</taxon>
        <taxon>Rhabditina</taxon>
        <taxon>Rhabditomorpha</taxon>
        <taxon>Strongyloidea</taxon>
        <taxon>Heligmosomidae</taxon>
        <taxon>Heligmosomoides</taxon>
    </lineage>
</organism>
<evidence type="ECO:0000313" key="5">
    <source>
        <dbReference type="WBParaSite" id="HPBE_0002323301-mRNA-1"/>
    </source>
</evidence>